<dbReference type="Proteomes" id="UP000443090">
    <property type="component" value="Unassembled WGS sequence"/>
</dbReference>
<sequence length="307" mass="35765">MVLPPFNSDEIVSLLSEMYTLILRFQSLPEEYNISYGPHTLPSFDTDAWIEAGMDPETANVLSKLPLFNSDKEKIGPDMSPMLYLRDAQTVESDDEETSENEEEEEDEEENERRMHLESWVDPFFLEPEEKYIESWCIPLTSANHGGYVLILDCKNNEIFEVDYFSARYDLPEAPPDTHEGYYRHFPSGPAPNVLKKWVAYYRDLVIVPDYRHGNWWFGDEGEMGGEEEDQSDWAACRLLTLVLQGKEVRQMLLNYGWPDNFHEEEFKAALVPWKEMKDEAEGADMEAEDARIKEAAKDWVRRTYGE</sequence>
<accession>A0A8H8S2R3</accession>
<reference evidence="2 3" key="1">
    <citation type="submission" date="2018-05" db="EMBL/GenBank/DDBJ databases">
        <title>Genome sequencing and assembly of the regulated plant pathogen Lachnellula willkommii and related sister species for the development of diagnostic species identification markers.</title>
        <authorList>
            <person name="Giroux E."/>
            <person name="Bilodeau G."/>
        </authorList>
    </citation>
    <scope>NUCLEOTIDE SEQUENCE [LARGE SCALE GENOMIC DNA]</scope>
    <source>
        <strain evidence="2 3">CBS 160.35</strain>
    </source>
</reference>
<feature type="compositionally biased region" description="Acidic residues" evidence="1">
    <location>
        <begin position="92"/>
        <end position="110"/>
    </location>
</feature>
<dbReference type="AlphaFoldDB" id="A0A8H8S2R3"/>
<evidence type="ECO:0000313" key="2">
    <source>
        <dbReference type="EMBL" id="TVY46851.1"/>
    </source>
</evidence>
<protein>
    <submittedName>
        <fullName evidence="2">Uncharacterized protein</fullName>
    </submittedName>
</protein>
<name>A0A8H8S2R3_9HELO</name>
<dbReference type="OrthoDB" id="5343383at2759"/>
<proteinExistence type="predicted"/>
<gene>
    <name evidence="2" type="ORF">LOCC1_G003703</name>
</gene>
<keyword evidence="3" id="KW-1185">Reference proteome</keyword>
<dbReference type="EMBL" id="QGMI01000124">
    <property type="protein sequence ID" value="TVY46851.1"/>
    <property type="molecule type" value="Genomic_DNA"/>
</dbReference>
<evidence type="ECO:0000256" key="1">
    <source>
        <dbReference type="SAM" id="MobiDB-lite"/>
    </source>
</evidence>
<evidence type="ECO:0000313" key="3">
    <source>
        <dbReference type="Proteomes" id="UP000443090"/>
    </source>
</evidence>
<organism evidence="2 3">
    <name type="scientific">Lachnellula occidentalis</name>
    <dbReference type="NCBI Taxonomy" id="215460"/>
    <lineage>
        <taxon>Eukaryota</taxon>
        <taxon>Fungi</taxon>
        <taxon>Dikarya</taxon>
        <taxon>Ascomycota</taxon>
        <taxon>Pezizomycotina</taxon>
        <taxon>Leotiomycetes</taxon>
        <taxon>Helotiales</taxon>
        <taxon>Lachnaceae</taxon>
        <taxon>Lachnellula</taxon>
    </lineage>
</organism>
<feature type="region of interest" description="Disordered" evidence="1">
    <location>
        <begin position="89"/>
        <end position="114"/>
    </location>
</feature>
<comment type="caution">
    <text evidence="2">The sequence shown here is derived from an EMBL/GenBank/DDBJ whole genome shotgun (WGS) entry which is preliminary data.</text>
</comment>